<keyword evidence="1" id="KW-0304">Gas vesicle</keyword>
<organism evidence="4 5">
    <name type="scientific">Thermoleptolyngbya sichuanensis A183</name>
    <dbReference type="NCBI Taxonomy" id="2737172"/>
    <lineage>
        <taxon>Bacteria</taxon>
        <taxon>Bacillati</taxon>
        <taxon>Cyanobacteriota</taxon>
        <taxon>Cyanophyceae</taxon>
        <taxon>Oculatellales</taxon>
        <taxon>Oculatellaceae</taxon>
        <taxon>Thermoleptolyngbya</taxon>
        <taxon>Thermoleptolyngbya sichuanensis</taxon>
    </lineage>
</organism>
<accession>A0A6M8BC87</accession>
<dbReference type="Pfam" id="PF06386">
    <property type="entry name" value="GvpL_GvpF"/>
    <property type="match status" value="1"/>
</dbReference>
<dbReference type="Proteomes" id="UP000505210">
    <property type="component" value="Chromosome"/>
</dbReference>
<dbReference type="PANTHER" id="PTHR36852:SF1">
    <property type="entry name" value="PROTEIN GVPL 2"/>
    <property type="match status" value="1"/>
</dbReference>
<dbReference type="KEGG" id="theu:HPC62_02560"/>
<protein>
    <submittedName>
        <fullName evidence="4">Gas vesicle protein GvpFL</fullName>
    </submittedName>
</protein>
<evidence type="ECO:0000313" key="5">
    <source>
        <dbReference type="Proteomes" id="UP000505210"/>
    </source>
</evidence>
<proteinExistence type="inferred from homology"/>
<gene>
    <name evidence="4" type="ORF">HPC62_02560</name>
</gene>
<dbReference type="PANTHER" id="PTHR36852">
    <property type="entry name" value="PROTEIN GVPL 2"/>
    <property type="match status" value="1"/>
</dbReference>
<evidence type="ECO:0000256" key="2">
    <source>
        <dbReference type="ARBA" id="ARBA00035108"/>
    </source>
</evidence>
<name>A0A6M8BC87_9CYAN</name>
<comment type="similarity">
    <text evidence="3">Belongs to the gas vesicle GvpF/GvpL family.</text>
</comment>
<dbReference type="EMBL" id="CP053661">
    <property type="protein sequence ID" value="QKD81201.1"/>
    <property type="molecule type" value="Genomic_DNA"/>
</dbReference>
<reference evidence="4 5" key="1">
    <citation type="submission" date="2020-05" db="EMBL/GenBank/DDBJ databases">
        <title>Complete genome sequence of of a novel Thermoleptolyngbya strain isolated from hot springs of Ganzi, Sichuan China.</title>
        <authorList>
            <person name="Tang J."/>
            <person name="Daroch M."/>
            <person name="Li L."/>
            <person name="Waleron K."/>
            <person name="Waleron M."/>
            <person name="Waleron M."/>
        </authorList>
    </citation>
    <scope>NUCLEOTIDE SEQUENCE [LARGE SCALE GENOMIC DNA]</scope>
    <source>
        <strain evidence="4 5">PKUAC-SCTA183</strain>
    </source>
</reference>
<dbReference type="RefSeq" id="WP_172353616.1">
    <property type="nucleotide sequence ID" value="NZ_CP053661.1"/>
</dbReference>
<dbReference type="AlphaFoldDB" id="A0A6M8BC87"/>
<evidence type="ECO:0000256" key="1">
    <source>
        <dbReference type="ARBA" id="ARBA00022987"/>
    </source>
</evidence>
<comment type="subcellular location">
    <subcellularLocation>
        <location evidence="2">Gas vesicle</location>
    </subcellularLocation>
</comment>
<dbReference type="GO" id="GO:0031411">
    <property type="term" value="C:gas vesicle"/>
    <property type="evidence" value="ECO:0007669"/>
    <property type="project" value="UniProtKB-SubCell"/>
</dbReference>
<sequence>MYTYAFVLQSTESIVLPAGISGELMLLYELGVGAVVEPGLDLAMLEQSDERLMRAVLHHDQVIREVFEQVPVLPLRFGTQFVSQEKLLEHLHVNAAGYQATLTRLVGQAEYTLKLSPRSPESSAPSPLATAGTGRDYFLAKKQQFQQQLDRQRQQQAELEAIKGAIAQAYPMLQIDAPRDGVERLHLLLSREAEPALRAQLEEWRSRCPGWHMALSEALPPYHFV</sequence>
<evidence type="ECO:0000313" key="4">
    <source>
        <dbReference type="EMBL" id="QKD81201.1"/>
    </source>
</evidence>
<evidence type="ECO:0000256" key="3">
    <source>
        <dbReference type="ARBA" id="ARBA00035643"/>
    </source>
</evidence>
<dbReference type="GO" id="GO:0031412">
    <property type="term" value="P:gas vesicle organization"/>
    <property type="evidence" value="ECO:0007669"/>
    <property type="project" value="InterPro"/>
</dbReference>
<dbReference type="InterPro" id="IPR009430">
    <property type="entry name" value="GvpL/GvpF"/>
</dbReference>
<keyword evidence="5" id="KW-1185">Reference proteome</keyword>